<dbReference type="InterPro" id="IPR027831">
    <property type="entry name" value="DUF4485"/>
</dbReference>
<sequence>MPTVSWRKNRNLHAALLLQAIRRRDFREPFHKGPPDGPLQTLGGGMKIRAREAEGERGRGFWDGIHRKVRRAAERSVGGG</sequence>
<evidence type="ECO:0000313" key="3">
    <source>
        <dbReference type="Proteomes" id="UP001165082"/>
    </source>
</evidence>
<reference evidence="2" key="1">
    <citation type="submission" date="2022-07" db="EMBL/GenBank/DDBJ databases">
        <title>Genome analysis of Parmales, a sister group of diatoms, reveals the evolutionary specialization of diatoms from phago-mixotrophs to photoautotrophs.</title>
        <authorList>
            <person name="Ban H."/>
            <person name="Sato S."/>
            <person name="Yoshikawa S."/>
            <person name="Kazumasa Y."/>
            <person name="Nakamura Y."/>
            <person name="Ichinomiya M."/>
            <person name="Saitoh K."/>
            <person name="Sato N."/>
            <person name="Blanc-Mathieu R."/>
            <person name="Endo H."/>
            <person name="Kuwata A."/>
            <person name="Ogata H."/>
        </authorList>
    </citation>
    <scope>NUCLEOTIDE SEQUENCE</scope>
</reference>
<comment type="caution">
    <text evidence="2">The sequence shown here is derived from an EMBL/GenBank/DDBJ whole genome shotgun (WGS) entry which is preliminary data.</text>
</comment>
<accession>A0A9W7DT16</accession>
<name>A0A9W7DT16_9STRA</name>
<evidence type="ECO:0000313" key="2">
    <source>
        <dbReference type="EMBL" id="GMH54003.1"/>
    </source>
</evidence>
<dbReference type="EMBL" id="BRXZ01004701">
    <property type="protein sequence ID" value="GMH54003.1"/>
    <property type="molecule type" value="Genomic_DNA"/>
</dbReference>
<organism evidence="2 3">
    <name type="scientific">Triparma retinervis</name>
    <dbReference type="NCBI Taxonomy" id="2557542"/>
    <lineage>
        <taxon>Eukaryota</taxon>
        <taxon>Sar</taxon>
        <taxon>Stramenopiles</taxon>
        <taxon>Ochrophyta</taxon>
        <taxon>Bolidophyceae</taxon>
        <taxon>Parmales</taxon>
        <taxon>Triparmaceae</taxon>
        <taxon>Triparma</taxon>
    </lineage>
</organism>
<dbReference type="Pfam" id="PF14846">
    <property type="entry name" value="DUF4485"/>
    <property type="match status" value="1"/>
</dbReference>
<gene>
    <name evidence="2" type="ORF">TrRE_jg10078</name>
</gene>
<proteinExistence type="predicted"/>
<evidence type="ECO:0000259" key="1">
    <source>
        <dbReference type="Pfam" id="PF14846"/>
    </source>
</evidence>
<feature type="domain" description="DUF4485" evidence="1">
    <location>
        <begin position="3"/>
        <end position="42"/>
    </location>
</feature>
<dbReference type="AlphaFoldDB" id="A0A9W7DT16"/>
<keyword evidence="3" id="KW-1185">Reference proteome</keyword>
<dbReference type="OrthoDB" id="78101at2759"/>
<dbReference type="Proteomes" id="UP001165082">
    <property type="component" value="Unassembled WGS sequence"/>
</dbReference>
<protein>
    <recommendedName>
        <fullName evidence="1">DUF4485 domain-containing protein</fullName>
    </recommendedName>
</protein>
<feature type="non-terminal residue" evidence="2">
    <location>
        <position position="80"/>
    </location>
</feature>